<evidence type="ECO:0000313" key="8">
    <source>
        <dbReference type="Proteomes" id="UP000054877"/>
    </source>
</evidence>
<sequence length="126" mass="13841">MYFVISVWLLALPTFFFNTAALAATHNPETFLAKIKGSKDEGQQIVKEFCATCHAPKPLIELGAPKAQATNDWQPRIKKGLKQLLANTSEGINAMPSRGGCFECTDEQLELAILVLLPKALLLDKK</sequence>
<dbReference type="GO" id="GO:0009055">
    <property type="term" value="F:electron transfer activity"/>
    <property type="evidence" value="ECO:0007669"/>
    <property type="project" value="InterPro"/>
</dbReference>
<evidence type="ECO:0000313" key="7">
    <source>
        <dbReference type="EMBL" id="KTD64806.1"/>
    </source>
</evidence>
<name>A0A0W0Z7Q8_LEGSP</name>
<organism evidence="7 8">
    <name type="scientific">Legionella spiritensis</name>
    <dbReference type="NCBI Taxonomy" id="452"/>
    <lineage>
        <taxon>Bacteria</taxon>
        <taxon>Pseudomonadati</taxon>
        <taxon>Pseudomonadota</taxon>
        <taxon>Gammaproteobacteria</taxon>
        <taxon>Legionellales</taxon>
        <taxon>Legionellaceae</taxon>
        <taxon>Legionella</taxon>
    </lineage>
</organism>
<keyword evidence="1 4" id="KW-0349">Heme</keyword>
<dbReference type="PROSITE" id="PS51007">
    <property type="entry name" value="CYTC"/>
    <property type="match status" value="1"/>
</dbReference>
<dbReference type="Proteomes" id="UP000054877">
    <property type="component" value="Unassembled WGS sequence"/>
</dbReference>
<gene>
    <name evidence="7" type="primary">cyc</name>
    <name evidence="7" type="ORF">Lspi_0973</name>
</gene>
<feature type="chain" id="PRO_5006918383" evidence="5">
    <location>
        <begin position="24"/>
        <end position="126"/>
    </location>
</feature>
<evidence type="ECO:0000259" key="6">
    <source>
        <dbReference type="PROSITE" id="PS51007"/>
    </source>
</evidence>
<dbReference type="PANTHER" id="PTHR40942:SF4">
    <property type="entry name" value="CYTOCHROME C5"/>
    <property type="match status" value="1"/>
</dbReference>
<dbReference type="AlphaFoldDB" id="A0A0W0Z7Q8"/>
<dbReference type="GO" id="GO:0020037">
    <property type="term" value="F:heme binding"/>
    <property type="evidence" value="ECO:0007669"/>
    <property type="project" value="InterPro"/>
</dbReference>
<dbReference type="RefSeq" id="WP_058482907.1">
    <property type="nucleotide sequence ID" value="NZ_CAAAII010000003.1"/>
</dbReference>
<feature type="domain" description="Cytochrome c" evidence="6">
    <location>
        <begin position="37"/>
        <end position="118"/>
    </location>
</feature>
<dbReference type="Gene3D" id="1.10.760.10">
    <property type="entry name" value="Cytochrome c-like domain"/>
    <property type="match status" value="1"/>
</dbReference>
<dbReference type="EMBL" id="LNYX01000012">
    <property type="protein sequence ID" value="KTD64806.1"/>
    <property type="molecule type" value="Genomic_DNA"/>
</dbReference>
<dbReference type="SUPFAM" id="SSF46626">
    <property type="entry name" value="Cytochrome c"/>
    <property type="match status" value="1"/>
</dbReference>
<dbReference type="PANTHER" id="PTHR40942">
    <property type="match status" value="1"/>
</dbReference>
<dbReference type="STRING" id="452.Lspi_0973"/>
<dbReference type="InterPro" id="IPR009056">
    <property type="entry name" value="Cyt_c-like_dom"/>
</dbReference>
<dbReference type="OrthoDB" id="9814708at2"/>
<dbReference type="PATRIC" id="fig|452.5.peg.1067"/>
<dbReference type="GO" id="GO:0046872">
    <property type="term" value="F:metal ion binding"/>
    <property type="evidence" value="ECO:0007669"/>
    <property type="project" value="UniProtKB-KW"/>
</dbReference>
<protein>
    <submittedName>
        <fullName evidence="7">Cytochrome c5</fullName>
    </submittedName>
</protein>
<evidence type="ECO:0000256" key="2">
    <source>
        <dbReference type="ARBA" id="ARBA00022723"/>
    </source>
</evidence>
<accession>A0A0W0Z7Q8</accession>
<evidence type="ECO:0000256" key="4">
    <source>
        <dbReference type="PROSITE-ProRule" id="PRU00433"/>
    </source>
</evidence>
<feature type="signal peptide" evidence="5">
    <location>
        <begin position="1"/>
        <end position="23"/>
    </location>
</feature>
<evidence type="ECO:0000256" key="1">
    <source>
        <dbReference type="ARBA" id="ARBA00022617"/>
    </source>
</evidence>
<comment type="caution">
    <text evidence="7">The sequence shown here is derived from an EMBL/GenBank/DDBJ whole genome shotgun (WGS) entry which is preliminary data.</text>
</comment>
<evidence type="ECO:0000256" key="5">
    <source>
        <dbReference type="SAM" id="SignalP"/>
    </source>
</evidence>
<reference evidence="7 8" key="1">
    <citation type="submission" date="2015-11" db="EMBL/GenBank/DDBJ databases">
        <title>Genomic analysis of 38 Legionella species identifies large and diverse effector repertoires.</title>
        <authorList>
            <person name="Burstein D."/>
            <person name="Amaro F."/>
            <person name="Zusman T."/>
            <person name="Lifshitz Z."/>
            <person name="Cohen O."/>
            <person name="Gilbert J.A."/>
            <person name="Pupko T."/>
            <person name="Shuman H.A."/>
            <person name="Segal G."/>
        </authorList>
    </citation>
    <scope>NUCLEOTIDE SEQUENCE [LARGE SCALE GENOMIC DNA]</scope>
    <source>
        <strain evidence="7 8">Mt.St.Helens-9</strain>
    </source>
</reference>
<evidence type="ECO:0000256" key="3">
    <source>
        <dbReference type="ARBA" id="ARBA00023004"/>
    </source>
</evidence>
<dbReference type="Pfam" id="PF13442">
    <property type="entry name" value="Cytochrome_CBB3"/>
    <property type="match status" value="1"/>
</dbReference>
<keyword evidence="8" id="KW-1185">Reference proteome</keyword>
<keyword evidence="5" id="KW-0732">Signal</keyword>
<proteinExistence type="predicted"/>
<keyword evidence="3 4" id="KW-0408">Iron</keyword>
<dbReference type="InterPro" id="IPR036909">
    <property type="entry name" value="Cyt_c-like_dom_sf"/>
</dbReference>
<keyword evidence="2 4" id="KW-0479">Metal-binding</keyword>